<sequence length="182" mass="21149">MTPDAGNIFAEAARVAEFELEDLLAASTDYLESAQCYRRALSKQAYESYKKAIEKMEKRAINISVMCGYLYEKDLADFVKSDEFYDKAYKLMVKYNLQHSCAYTNEYMQAVIRDVSEELNKNPKSKPVGDFNQYRNKIEWLKEYHEKFKEKLTHTIAYVETLAEERNNTATKTDPISQPVTA</sequence>
<evidence type="ECO:0008006" key="3">
    <source>
        <dbReference type="Google" id="ProtNLM"/>
    </source>
</evidence>
<evidence type="ECO:0000313" key="2">
    <source>
        <dbReference type="Proteomes" id="UP000031668"/>
    </source>
</evidence>
<organism evidence="1 2">
    <name type="scientific">Thelohanellus kitauei</name>
    <name type="common">Myxosporean</name>
    <dbReference type="NCBI Taxonomy" id="669202"/>
    <lineage>
        <taxon>Eukaryota</taxon>
        <taxon>Metazoa</taxon>
        <taxon>Cnidaria</taxon>
        <taxon>Myxozoa</taxon>
        <taxon>Myxosporea</taxon>
        <taxon>Bivalvulida</taxon>
        <taxon>Platysporina</taxon>
        <taxon>Myxobolidae</taxon>
        <taxon>Thelohanellus</taxon>
    </lineage>
</organism>
<dbReference type="Pfam" id="PF14938">
    <property type="entry name" value="SNAP"/>
    <property type="match status" value="1"/>
</dbReference>
<accession>A0A0C2IAW0</accession>
<protein>
    <recommendedName>
        <fullName evidence="3">Alpha-soluble NSF attachment protein</fullName>
    </recommendedName>
</protein>
<gene>
    <name evidence="1" type="ORF">RF11_05633</name>
</gene>
<name>A0A0C2IAW0_THEKT</name>
<dbReference type="Proteomes" id="UP000031668">
    <property type="component" value="Unassembled WGS sequence"/>
</dbReference>
<evidence type="ECO:0000313" key="1">
    <source>
        <dbReference type="EMBL" id="KII62518.1"/>
    </source>
</evidence>
<proteinExistence type="predicted"/>
<dbReference type="AlphaFoldDB" id="A0A0C2IAW0"/>
<dbReference type="OrthoDB" id="9984275at2759"/>
<keyword evidence="2" id="KW-1185">Reference proteome</keyword>
<reference evidence="1 2" key="1">
    <citation type="journal article" date="2014" name="Genome Biol. Evol.">
        <title>The genome of the myxosporean Thelohanellus kitauei shows adaptations to nutrient acquisition within its fish host.</title>
        <authorList>
            <person name="Yang Y."/>
            <person name="Xiong J."/>
            <person name="Zhou Z."/>
            <person name="Huo F."/>
            <person name="Miao W."/>
            <person name="Ran C."/>
            <person name="Liu Y."/>
            <person name="Zhang J."/>
            <person name="Feng J."/>
            <person name="Wang M."/>
            <person name="Wang M."/>
            <person name="Wang L."/>
            <person name="Yao B."/>
        </authorList>
    </citation>
    <scope>NUCLEOTIDE SEQUENCE [LARGE SCALE GENOMIC DNA]</scope>
    <source>
        <strain evidence="1">Wuqing</strain>
    </source>
</reference>
<comment type="caution">
    <text evidence="1">The sequence shown here is derived from an EMBL/GenBank/DDBJ whole genome shotgun (WGS) entry which is preliminary data.</text>
</comment>
<dbReference type="EMBL" id="JWZT01004952">
    <property type="protein sequence ID" value="KII62518.1"/>
    <property type="molecule type" value="Genomic_DNA"/>
</dbReference>